<organism evidence="2 3">
    <name type="scientific">Candidatus Amesbacteria bacterium GW2011_GWC2_45_19</name>
    <dbReference type="NCBI Taxonomy" id="1618366"/>
    <lineage>
        <taxon>Bacteria</taxon>
        <taxon>Candidatus Amesiibacteriota</taxon>
    </lineage>
</organism>
<gene>
    <name evidence="2" type="ORF">UX05_C0003G0064</name>
</gene>
<evidence type="ECO:0000313" key="2">
    <source>
        <dbReference type="EMBL" id="KKU03225.1"/>
    </source>
</evidence>
<sequence length="101" mass="10785">MISLYFVGLVVFAIVLFGIIAYISHFGIKNLFPGSGDPASVSQSFSEMMRTYGQVAIGLFVILSLVALMIESKVSSEAAMPVISLVAGYILGSSIEAKFKK</sequence>
<name>A0A0G1Q3G5_9BACT</name>
<dbReference type="EMBL" id="LCKS01000003">
    <property type="protein sequence ID" value="KKU03225.1"/>
    <property type="molecule type" value="Genomic_DNA"/>
</dbReference>
<feature type="transmembrane region" description="Helical" evidence="1">
    <location>
        <begin position="49"/>
        <end position="70"/>
    </location>
</feature>
<dbReference type="AlphaFoldDB" id="A0A0G1Q3G5"/>
<accession>A0A0G1Q3G5</accession>
<evidence type="ECO:0000313" key="3">
    <source>
        <dbReference type="Proteomes" id="UP000034264"/>
    </source>
</evidence>
<reference evidence="2 3" key="1">
    <citation type="journal article" date="2015" name="Nature">
        <title>rRNA introns, odd ribosomes, and small enigmatic genomes across a large radiation of phyla.</title>
        <authorList>
            <person name="Brown C.T."/>
            <person name="Hug L.A."/>
            <person name="Thomas B.C."/>
            <person name="Sharon I."/>
            <person name="Castelle C.J."/>
            <person name="Singh A."/>
            <person name="Wilkins M.J."/>
            <person name="Williams K.H."/>
            <person name="Banfield J.F."/>
        </authorList>
    </citation>
    <scope>NUCLEOTIDE SEQUENCE [LARGE SCALE GENOMIC DNA]</scope>
</reference>
<proteinExistence type="predicted"/>
<dbReference type="Proteomes" id="UP000034264">
    <property type="component" value="Unassembled WGS sequence"/>
</dbReference>
<keyword evidence="1" id="KW-0812">Transmembrane</keyword>
<comment type="caution">
    <text evidence="2">The sequence shown here is derived from an EMBL/GenBank/DDBJ whole genome shotgun (WGS) entry which is preliminary data.</text>
</comment>
<keyword evidence="1" id="KW-1133">Transmembrane helix</keyword>
<evidence type="ECO:0000256" key="1">
    <source>
        <dbReference type="SAM" id="Phobius"/>
    </source>
</evidence>
<keyword evidence="1" id="KW-0472">Membrane</keyword>
<feature type="transmembrane region" description="Helical" evidence="1">
    <location>
        <begin position="6"/>
        <end position="28"/>
    </location>
</feature>
<protein>
    <submittedName>
        <fullName evidence="2">Uncharacterized protein</fullName>
    </submittedName>
</protein>